<dbReference type="Pfam" id="PF20594">
    <property type="entry name" value="DUF6794"/>
    <property type="match status" value="1"/>
</dbReference>
<keyword evidence="1" id="KW-0732">Signal</keyword>
<protein>
    <submittedName>
        <fullName evidence="3">DUF6794 domain-containing protein</fullName>
    </submittedName>
</protein>
<comment type="caution">
    <text evidence="3">The sequence shown here is derived from an EMBL/GenBank/DDBJ whole genome shotgun (WGS) entry which is preliminary data.</text>
</comment>
<evidence type="ECO:0000313" key="3">
    <source>
        <dbReference type="EMBL" id="MEL5995991.1"/>
    </source>
</evidence>
<reference evidence="3 4" key="1">
    <citation type="journal article" date="2018" name="Arch. Microbiol.">
        <title>Hymenobacter segetis sp. nov., isolated from soil.</title>
        <authorList>
            <person name="Ten L.N."/>
            <person name="Lim S.J."/>
            <person name="Kim B.O."/>
            <person name="Kang I.K."/>
            <person name="Jung H.Y."/>
        </authorList>
    </citation>
    <scope>NUCLEOTIDE SEQUENCE [LARGE SCALE GENOMIC DNA]</scope>
    <source>
        <strain evidence="3 4">S7-3-11</strain>
    </source>
</reference>
<name>A0ABU9M134_9BACT</name>
<sequence length="250" mass="29015">MKRLALLLLACFLAATALGQPLSKADQKYQPRTLEAAVGQLQKIHSDSLKQRIIAQTEAEFIARAHFGVGMWMRNNWGLWRGGPLAQHFHTLGIYHPDDMSGVILTCYYRTLRGQDWQLDQQVQFYRDYWQAAAVHEQRWKTDPAYRATVQAQQDSARRAHENKQLETEKATLHPGAHLRVYIDYQCGLLPMGERTLLEGTVVQWVGNDLDMKITRYVDARRKRRVIKCNAVTNDTVRLRWHQNYVRAQT</sequence>
<dbReference type="InterPro" id="IPR046744">
    <property type="entry name" value="DUF6794"/>
</dbReference>
<keyword evidence="4" id="KW-1185">Reference proteome</keyword>
<feature type="signal peptide" evidence="1">
    <location>
        <begin position="1"/>
        <end position="19"/>
    </location>
</feature>
<feature type="chain" id="PRO_5046002695" evidence="1">
    <location>
        <begin position="20"/>
        <end position="250"/>
    </location>
</feature>
<dbReference type="RefSeq" id="WP_342300163.1">
    <property type="nucleotide sequence ID" value="NZ_JBCEVZ010000053.1"/>
</dbReference>
<evidence type="ECO:0000256" key="1">
    <source>
        <dbReference type="SAM" id="SignalP"/>
    </source>
</evidence>
<evidence type="ECO:0000259" key="2">
    <source>
        <dbReference type="Pfam" id="PF20594"/>
    </source>
</evidence>
<dbReference type="EMBL" id="JBCEVZ010000053">
    <property type="protein sequence ID" value="MEL5995991.1"/>
    <property type="molecule type" value="Genomic_DNA"/>
</dbReference>
<dbReference type="Proteomes" id="UP001479606">
    <property type="component" value="Unassembled WGS sequence"/>
</dbReference>
<evidence type="ECO:0000313" key="4">
    <source>
        <dbReference type="Proteomes" id="UP001479606"/>
    </source>
</evidence>
<feature type="domain" description="DUF6794" evidence="2">
    <location>
        <begin position="31"/>
        <end position="112"/>
    </location>
</feature>
<proteinExistence type="predicted"/>
<gene>
    <name evidence="3" type="ORF">AAFH49_17380</name>
</gene>
<accession>A0ABU9M134</accession>
<organism evidence="3 4">
    <name type="scientific">Hymenobacter segetis</name>
    <dbReference type="NCBI Taxonomy" id="2025509"/>
    <lineage>
        <taxon>Bacteria</taxon>
        <taxon>Pseudomonadati</taxon>
        <taxon>Bacteroidota</taxon>
        <taxon>Cytophagia</taxon>
        <taxon>Cytophagales</taxon>
        <taxon>Hymenobacteraceae</taxon>
        <taxon>Hymenobacter</taxon>
    </lineage>
</organism>